<dbReference type="InterPro" id="IPR051793">
    <property type="entry name" value="NADH:flavin_oxidoreductase"/>
</dbReference>
<evidence type="ECO:0000313" key="13">
    <source>
        <dbReference type="Proteomes" id="UP000055019"/>
    </source>
</evidence>
<dbReference type="Pfam" id="PF00724">
    <property type="entry name" value="Oxidored_FMN"/>
    <property type="match status" value="1"/>
</dbReference>
<evidence type="ECO:0000256" key="5">
    <source>
        <dbReference type="ARBA" id="ARBA00022643"/>
    </source>
</evidence>
<sequence length="683" mass="74515">MVTAMTSYQALLEPLKLRNLTLRNRIVSTAHAPGYGVQSVPTDRYRLYHEEKAKGGVGLTMIGGSTAVSPDASTAFGQLSMVDDRVIPYVKTLVEGVKSHGAAIFCQISHPGRRGRWDTGSWLPAVGPSHVREPEHRSFPKEMEEWDIARILDDYEAAARRCKAAGLDGVELLFAGGQLVGQFLSPAVNERTDSYGGSLENRLRFPLEVIKAVRRGMGDNLVVGVRMTSDEFFAGGLDHAQCIQIAQSLAGKGDIDYLSVMASNVYDWRLSSLSMPSMDAPLAPYLKLAGDVKAAVSVPVLHAGRILDLATAARAVEEGVLDLVGMTRAQIADPHMVRKLIERREDQIRPCVGANYCINRLYAGGEALCIQNAATGREETMPHVIARAAEQKRVVVVGGGPAGLEAARVCGERGHIVTLIEAEPQVGGQINIAGKVEWRSALTTIPLWLEQQCRRLEVDMWLGYTADVAMVERFNPDIVIVATGGYPNAGAIEGDEHVLTTWDVLGGRVEVGERVLMFDDQGADSGISCAEYLSEKGTKLEVATPERHLGVEVGSTTFPIYLGRLYERGTKISPDRRLLRVESKGNQLHATLRNEYTLEEETREVDQVVSDHGTLPNADLYFELKARSTNNGAVDYHALVAGKPQTIESNPDGKYKLFRVGDAIAGRNIHAAMFDSLRLCKDF</sequence>
<evidence type="ECO:0000256" key="6">
    <source>
        <dbReference type="ARBA" id="ARBA00022723"/>
    </source>
</evidence>
<evidence type="ECO:0000259" key="11">
    <source>
        <dbReference type="Pfam" id="PF07992"/>
    </source>
</evidence>
<dbReference type="EMBL" id="FCOM02000021">
    <property type="protein sequence ID" value="SAL73529.1"/>
    <property type="molecule type" value="Genomic_DNA"/>
</dbReference>
<comment type="caution">
    <text evidence="12">The sequence shown here is derived from an EMBL/GenBank/DDBJ whole genome shotgun (WGS) entry which is preliminary data.</text>
</comment>
<dbReference type="Pfam" id="PF07992">
    <property type="entry name" value="Pyr_redox_2"/>
    <property type="match status" value="1"/>
</dbReference>
<comment type="cofactor">
    <cofactor evidence="1">
        <name>FMN</name>
        <dbReference type="ChEBI" id="CHEBI:58210"/>
    </cofactor>
</comment>
<reference evidence="12" key="1">
    <citation type="submission" date="2016-01" db="EMBL/GenBank/DDBJ databases">
        <authorList>
            <person name="Peeters C."/>
        </authorList>
    </citation>
    <scope>NUCLEOTIDE SEQUENCE [LARGE SCALE GENOMIC DNA]</scope>
    <source>
        <strain evidence="12">LMG 29317</strain>
    </source>
</reference>
<dbReference type="InterPro" id="IPR013785">
    <property type="entry name" value="Aldolase_TIM"/>
</dbReference>
<dbReference type="InterPro" id="IPR001155">
    <property type="entry name" value="OxRdtase_FMN_N"/>
</dbReference>
<accession>A0A158JYK6</accession>
<protein>
    <submittedName>
        <fullName evidence="12">NADH:flavin oxidoreductase</fullName>
    </submittedName>
</protein>
<dbReference type="PRINTS" id="PR00411">
    <property type="entry name" value="PNDRDTASEI"/>
</dbReference>
<dbReference type="PRINTS" id="PR00368">
    <property type="entry name" value="FADPNR"/>
</dbReference>
<evidence type="ECO:0000256" key="7">
    <source>
        <dbReference type="ARBA" id="ARBA00023002"/>
    </source>
</evidence>
<dbReference type="InterPro" id="IPR023753">
    <property type="entry name" value="FAD/NAD-binding_dom"/>
</dbReference>
<keyword evidence="7" id="KW-0560">Oxidoreductase</keyword>
<dbReference type="GO" id="GO:0051536">
    <property type="term" value="F:iron-sulfur cluster binding"/>
    <property type="evidence" value="ECO:0007669"/>
    <property type="project" value="UniProtKB-KW"/>
</dbReference>
<feature type="domain" description="FAD/NAD(P)-binding" evidence="11">
    <location>
        <begin position="393"/>
        <end position="634"/>
    </location>
</feature>
<keyword evidence="8" id="KW-0408">Iron</keyword>
<evidence type="ECO:0000313" key="12">
    <source>
        <dbReference type="EMBL" id="SAL73529.1"/>
    </source>
</evidence>
<keyword evidence="4" id="KW-0285">Flavoprotein</keyword>
<dbReference type="SUPFAM" id="SSF51905">
    <property type="entry name" value="FAD/NAD(P)-binding domain"/>
    <property type="match status" value="1"/>
</dbReference>
<dbReference type="Gene3D" id="3.20.20.70">
    <property type="entry name" value="Aldolase class I"/>
    <property type="match status" value="1"/>
</dbReference>
<evidence type="ECO:0000259" key="10">
    <source>
        <dbReference type="Pfam" id="PF00724"/>
    </source>
</evidence>
<dbReference type="Proteomes" id="UP000055019">
    <property type="component" value="Unassembled WGS sequence"/>
</dbReference>
<organism evidence="12 13">
    <name type="scientific">Caballeronia arvi</name>
    <dbReference type="NCBI Taxonomy" id="1777135"/>
    <lineage>
        <taxon>Bacteria</taxon>
        <taxon>Pseudomonadati</taxon>
        <taxon>Pseudomonadota</taxon>
        <taxon>Betaproteobacteria</taxon>
        <taxon>Burkholderiales</taxon>
        <taxon>Burkholderiaceae</taxon>
        <taxon>Caballeronia</taxon>
    </lineage>
</organism>
<gene>
    <name evidence="12" type="ORF">AWB74_04503</name>
</gene>
<dbReference type="GO" id="GO:0010181">
    <property type="term" value="F:FMN binding"/>
    <property type="evidence" value="ECO:0007669"/>
    <property type="project" value="InterPro"/>
</dbReference>
<dbReference type="Gene3D" id="3.40.50.720">
    <property type="entry name" value="NAD(P)-binding Rossmann-like Domain"/>
    <property type="match status" value="1"/>
</dbReference>
<proteinExistence type="inferred from homology"/>
<evidence type="ECO:0000256" key="3">
    <source>
        <dbReference type="ARBA" id="ARBA00011048"/>
    </source>
</evidence>
<evidence type="ECO:0000256" key="1">
    <source>
        <dbReference type="ARBA" id="ARBA00001917"/>
    </source>
</evidence>
<keyword evidence="5" id="KW-0288">FMN</keyword>
<keyword evidence="9" id="KW-0411">Iron-sulfur</keyword>
<evidence type="ECO:0000256" key="9">
    <source>
        <dbReference type="ARBA" id="ARBA00023014"/>
    </source>
</evidence>
<feature type="domain" description="NADH:flavin oxidoreductase/NADH oxidase N-terminal" evidence="10">
    <location>
        <begin position="11"/>
        <end position="347"/>
    </location>
</feature>
<evidence type="ECO:0000256" key="2">
    <source>
        <dbReference type="ARBA" id="ARBA00001966"/>
    </source>
</evidence>
<keyword evidence="6" id="KW-0479">Metal-binding</keyword>
<dbReference type="GO" id="GO:0046872">
    <property type="term" value="F:metal ion binding"/>
    <property type="evidence" value="ECO:0007669"/>
    <property type="project" value="UniProtKB-KW"/>
</dbReference>
<dbReference type="Gene3D" id="3.50.50.60">
    <property type="entry name" value="FAD/NAD(P)-binding domain"/>
    <property type="match status" value="1"/>
</dbReference>
<dbReference type="GO" id="GO:0016491">
    <property type="term" value="F:oxidoreductase activity"/>
    <property type="evidence" value="ECO:0007669"/>
    <property type="project" value="UniProtKB-KW"/>
</dbReference>
<comment type="cofactor">
    <cofactor evidence="2">
        <name>[4Fe-4S] cluster</name>
        <dbReference type="ChEBI" id="CHEBI:49883"/>
    </cofactor>
</comment>
<name>A0A158JYK6_9BURK</name>
<dbReference type="InterPro" id="IPR036188">
    <property type="entry name" value="FAD/NAD-bd_sf"/>
</dbReference>
<dbReference type="AlphaFoldDB" id="A0A158JYK6"/>
<dbReference type="PANTHER" id="PTHR42917">
    <property type="entry name" value="2,4-DIENOYL-COA REDUCTASE"/>
    <property type="match status" value="1"/>
</dbReference>
<dbReference type="PANTHER" id="PTHR42917:SF2">
    <property type="entry name" value="2,4-DIENOYL-COA REDUCTASE [(2E)-ENOYL-COA-PRODUCING]"/>
    <property type="match status" value="1"/>
</dbReference>
<dbReference type="SUPFAM" id="SSF51395">
    <property type="entry name" value="FMN-linked oxidoreductases"/>
    <property type="match status" value="1"/>
</dbReference>
<dbReference type="CDD" id="cd04734">
    <property type="entry name" value="OYE_like_3_FMN"/>
    <property type="match status" value="1"/>
</dbReference>
<evidence type="ECO:0000256" key="8">
    <source>
        <dbReference type="ARBA" id="ARBA00023004"/>
    </source>
</evidence>
<keyword evidence="13" id="KW-1185">Reference proteome</keyword>
<comment type="similarity">
    <text evidence="3">In the N-terminal section; belongs to the NADH:flavin oxidoreductase/NADH oxidase family.</text>
</comment>
<evidence type="ECO:0000256" key="4">
    <source>
        <dbReference type="ARBA" id="ARBA00022630"/>
    </source>
</evidence>